<dbReference type="GO" id="GO:0016747">
    <property type="term" value="F:acyltransferase activity, transferring groups other than amino-acyl groups"/>
    <property type="evidence" value="ECO:0007669"/>
    <property type="project" value="InterPro"/>
</dbReference>
<comment type="caution">
    <text evidence="4">The sequence shown here is derived from an EMBL/GenBank/DDBJ whole genome shotgun (WGS) entry which is preliminary data.</text>
</comment>
<dbReference type="InterPro" id="IPR002656">
    <property type="entry name" value="Acyl_transf_3_dom"/>
</dbReference>
<sequence length="700" mass="77776">MMPEATRRLRHPGTRNGCKRACRESRIRLPFSGSDCSSKWLMRYRPEIDGLRAVAVVPVILFHAGMDVFSGGYVGVDVFFVLSGYLISGIILDDLERGRFSLLRFYERRARRILPALFLTLAICCVLAWMWLLPRDMKDFSQSVAASALFVSNLLFLRESAYFDIESDLKPLLHTWSLSIEEQYYLLFPLLFGFLFRRFRGALLPAITGILLIGFIWSVWQSVASPQRAYFLLTTRAWELMGGVLAMLILTRHPPKVSPRLARFLALAGLILVIGAVFTFDEGTLFPGPFALIPVAGTMLVVIFATSDTGIGRALASGPLVLIGLISYSAYLFHQPMLAFLRYMSVDEPGLANRTLLVMAVFPLAWISWKYVETPFRGGQGIPTPAILGASVAGLCCFAILGGIGNQRDGYLRFDMTPDEAVMLHSLERSGLGDCADIRACLTPPPLSEDVLLIGDSNAFHFSAPLAEALARQDRRLISLTRGGCFPSDRARRHNRPDAVNEACRAHYRALFDYIRGDWPKPSTVLLSAAWASYFYGSDYFRGNPAQRTPYPDARVSLIDAEQVDDVFRRRTIRDEITALLTLLSQKFSHVCVVGPLPLLTNDFHGGVPALLAGIEGVSERDFLSETDELLQAFAAENLPPHVRVLFPHQRICRSGICETQRDGRYLYADSAHISDYGARSVFAEMFAGDPACLGAGDEE</sequence>
<dbReference type="InterPro" id="IPR043968">
    <property type="entry name" value="SGNH"/>
</dbReference>
<evidence type="ECO:0000256" key="1">
    <source>
        <dbReference type="SAM" id="Phobius"/>
    </source>
</evidence>
<feature type="transmembrane region" description="Helical" evidence="1">
    <location>
        <begin position="202"/>
        <end position="223"/>
    </location>
</feature>
<evidence type="ECO:0000259" key="3">
    <source>
        <dbReference type="Pfam" id="PF19040"/>
    </source>
</evidence>
<evidence type="ECO:0000259" key="2">
    <source>
        <dbReference type="Pfam" id="PF01757"/>
    </source>
</evidence>
<reference evidence="4 5" key="1">
    <citation type="submission" date="2019-08" db="EMBL/GenBank/DDBJ databases">
        <authorList>
            <person name="Ye J."/>
        </authorList>
    </citation>
    <scope>NUCLEOTIDE SEQUENCE [LARGE SCALE GENOMIC DNA]</scope>
    <source>
        <strain evidence="4 5">TK008</strain>
    </source>
</reference>
<dbReference type="EMBL" id="VOPL01000001">
    <property type="protein sequence ID" value="TXB70889.1"/>
    <property type="molecule type" value="Genomic_DNA"/>
</dbReference>
<evidence type="ECO:0000313" key="5">
    <source>
        <dbReference type="Proteomes" id="UP000321562"/>
    </source>
</evidence>
<proteinExistence type="predicted"/>
<feature type="domain" description="Acyltransferase 3" evidence="2">
    <location>
        <begin position="46"/>
        <end position="368"/>
    </location>
</feature>
<feature type="transmembrane region" description="Helical" evidence="1">
    <location>
        <begin position="354"/>
        <end position="372"/>
    </location>
</feature>
<keyword evidence="1" id="KW-0472">Membrane</keyword>
<accession>A0A5C6S7Q1</accession>
<dbReference type="Pfam" id="PF19040">
    <property type="entry name" value="SGNH"/>
    <property type="match status" value="1"/>
</dbReference>
<feature type="transmembrane region" description="Helical" evidence="1">
    <location>
        <begin position="384"/>
        <end position="404"/>
    </location>
</feature>
<feature type="transmembrane region" description="Helical" evidence="1">
    <location>
        <begin position="229"/>
        <end position="249"/>
    </location>
</feature>
<feature type="transmembrane region" description="Helical" evidence="1">
    <location>
        <begin position="113"/>
        <end position="134"/>
    </location>
</feature>
<dbReference type="PANTHER" id="PTHR23028">
    <property type="entry name" value="ACETYLTRANSFERASE"/>
    <property type="match status" value="1"/>
</dbReference>
<dbReference type="Proteomes" id="UP000321562">
    <property type="component" value="Unassembled WGS sequence"/>
</dbReference>
<dbReference type="GO" id="GO:0009103">
    <property type="term" value="P:lipopolysaccharide biosynthetic process"/>
    <property type="evidence" value="ECO:0007669"/>
    <property type="project" value="TreeGrafter"/>
</dbReference>
<name>A0A5C6S7Q1_9RHOB</name>
<dbReference type="InterPro" id="IPR050879">
    <property type="entry name" value="Acyltransferase_3"/>
</dbReference>
<feature type="transmembrane region" description="Helical" evidence="1">
    <location>
        <begin position="49"/>
        <end position="66"/>
    </location>
</feature>
<dbReference type="OrthoDB" id="9796461at2"/>
<keyword evidence="4" id="KW-0012">Acyltransferase</keyword>
<evidence type="ECO:0000313" key="4">
    <source>
        <dbReference type="EMBL" id="TXB70889.1"/>
    </source>
</evidence>
<dbReference type="GO" id="GO:0016020">
    <property type="term" value="C:membrane"/>
    <property type="evidence" value="ECO:0007669"/>
    <property type="project" value="TreeGrafter"/>
</dbReference>
<keyword evidence="5" id="KW-1185">Reference proteome</keyword>
<organism evidence="4 5">
    <name type="scientific">Paracoccus aurantiacus</name>
    <dbReference type="NCBI Taxonomy" id="2599412"/>
    <lineage>
        <taxon>Bacteria</taxon>
        <taxon>Pseudomonadati</taxon>
        <taxon>Pseudomonadota</taxon>
        <taxon>Alphaproteobacteria</taxon>
        <taxon>Rhodobacterales</taxon>
        <taxon>Paracoccaceae</taxon>
        <taxon>Paracoccus</taxon>
    </lineage>
</organism>
<keyword evidence="4" id="KW-0808">Transferase</keyword>
<keyword evidence="1" id="KW-1133">Transmembrane helix</keyword>
<dbReference type="Pfam" id="PF01757">
    <property type="entry name" value="Acyl_transf_3"/>
    <property type="match status" value="1"/>
</dbReference>
<gene>
    <name evidence="4" type="ORF">FQV27_03310</name>
</gene>
<keyword evidence="1" id="KW-0812">Transmembrane</keyword>
<dbReference type="PANTHER" id="PTHR23028:SF53">
    <property type="entry name" value="ACYL_TRANSF_3 DOMAIN-CONTAINING PROTEIN"/>
    <property type="match status" value="1"/>
</dbReference>
<feature type="transmembrane region" description="Helical" evidence="1">
    <location>
        <begin position="261"/>
        <end position="280"/>
    </location>
</feature>
<protein>
    <submittedName>
        <fullName evidence="4">Acyltransferase</fullName>
    </submittedName>
</protein>
<dbReference type="AlphaFoldDB" id="A0A5C6S7Q1"/>
<feature type="domain" description="SGNH" evidence="3">
    <location>
        <begin position="439"/>
        <end position="684"/>
    </location>
</feature>
<feature type="transmembrane region" description="Helical" evidence="1">
    <location>
        <begin position="314"/>
        <end position="334"/>
    </location>
</feature>
<feature type="transmembrane region" description="Helical" evidence="1">
    <location>
        <begin position="286"/>
        <end position="307"/>
    </location>
</feature>
<feature type="transmembrane region" description="Helical" evidence="1">
    <location>
        <begin position="72"/>
        <end position="92"/>
    </location>
</feature>